<protein>
    <submittedName>
        <fullName evidence="2">Uncharacterized protein</fullName>
    </submittedName>
</protein>
<comment type="caution">
    <text evidence="2">The sequence shown here is derived from an EMBL/GenBank/DDBJ whole genome shotgun (WGS) entry which is preliminary data.</text>
</comment>
<feature type="transmembrane region" description="Helical" evidence="1">
    <location>
        <begin position="66"/>
        <end position="92"/>
    </location>
</feature>
<feature type="transmembrane region" description="Helical" evidence="1">
    <location>
        <begin position="134"/>
        <end position="153"/>
    </location>
</feature>
<dbReference type="RefSeq" id="WP_193780013.1">
    <property type="nucleotide sequence ID" value="NZ_JADDOJ010000023.1"/>
</dbReference>
<keyword evidence="1" id="KW-0472">Membrane</keyword>
<evidence type="ECO:0000313" key="3">
    <source>
        <dbReference type="Proteomes" id="UP000715965"/>
    </source>
</evidence>
<dbReference type="Proteomes" id="UP000715965">
    <property type="component" value="Unassembled WGS sequence"/>
</dbReference>
<feature type="transmembrane region" description="Helical" evidence="1">
    <location>
        <begin position="36"/>
        <end position="54"/>
    </location>
</feature>
<feature type="transmembrane region" description="Helical" evidence="1">
    <location>
        <begin position="104"/>
        <end position="122"/>
    </location>
</feature>
<name>A0ABR9SDT1_9BURK</name>
<reference evidence="2 3" key="1">
    <citation type="submission" date="2020-10" db="EMBL/GenBank/DDBJ databases">
        <title>Draft genome of Ramlibacter aquaticus LMG 30558.</title>
        <authorList>
            <person name="Props R."/>
        </authorList>
    </citation>
    <scope>NUCLEOTIDE SEQUENCE [LARGE SCALE GENOMIC DNA]</scope>
    <source>
        <strain evidence="2 3">LMG 30558</strain>
    </source>
</reference>
<evidence type="ECO:0000313" key="2">
    <source>
        <dbReference type="EMBL" id="MBE7940473.1"/>
    </source>
</evidence>
<organism evidence="2 3">
    <name type="scientific">Ramlibacter aquaticus</name>
    <dbReference type="NCBI Taxonomy" id="2780094"/>
    <lineage>
        <taxon>Bacteria</taxon>
        <taxon>Pseudomonadati</taxon>
        <taxon>Pseudomonadota</taxon>
        <taxon>Betaproteobacteria</taxon>
        <taxon>Burkholderiales</taxon>
        <taxon>Comamonadaceae</taxon>
        <taxon>Ramlibacter</taxon>
    </lineage>
</organism>
<keyword evidence="1" id="KW-1133">Transmembrane helix</keyword>
<sequence length="209" mass="22292">MAWAEALFAAACLAAALALQPWRMLAAGGTGVQLLSPLLGTVVILPWMWALPALHSMPLQLQWSGACLVLLMLGWPLAVPALLAVAGVAVAISPLTLREGLDLAVWNGLVPASLALGWGALLRRFTRPHPFVYLLGRCFIGSVLCLFAASLMQHLLGHVLPGVATGLGLVGRWLMAWGDAFVTGMLGAIFVAFRPQWMATWSDARYLES</sequence>
<keyword evidence="3" id="KW-1185">Reference proteome</keyword>
<dbReference type="EMBL" id="JADDOJ010000023">
    <property type="protein sequence ID" value="MBE7940473.1"/>
    <property type="molecule type" value="Genomic_DNA"/>
</dbReference>
<gene>
    <name evidence="2" type="ORF">IM725_07810</name>
</gene>
<accession>A0ABR9SDT1</accession>
<feature type="transmembrane region" description="Helical" evidence="1">
    <location>
        <begin position="173"/>
        <end position="193"/>
    </location>
</feature>
<proteinExistence type="predicted"/>
<evidence type="ECO:0000256" key="1">
    <source>
        <dbReference type="SAM" id="Phobius"/>
    </source>
</evidence>
<keyword evidence="1" id="KW-0812">Transmembrane</keyword>